<protein>
    <submittedName>
        <fullName evidence="2">Glycosyl transferase family 1</fullName>
    </submittedName>
</protein>
<dbReference type="InterPro" id="IPR050194">
    <property type="entry name" value="Glycosyltransferase_grp1"/>
</dbReference>
<evidence type="ECO:0000313" key="3">
    <source>
        <dbReference type="Proteomes" id="UP000249229"/>
    </source>
</evidence>
<dbReference type="Proteomes" id="UP000249229">
    <property type="component" value="Unassembled WGS sequence"/>
</dbReference>
<dbReference type="PANTHER" id="PTHR45947">
    <property type="entry name" value="SULFOQUINOVOSYL TRANSFERASE SQD2"/>
    <property type="match status" value="1"/>
</dbReference>
<accession>A0A2W5P695</accession>
<comment type="caution">
    <text evidence="2">The sequence shown here is derived from an EMBL/GenBank/DDBJ whole genome shotgun (WGS) entry which is preliminary data.</text>
</comment>
<organism evidence="2 3">
    <name type="scientific">Sphingomonas taxi</name>
    <dbReference type="NCBI Taxonomy" id="1549858"/>
    <lineage>
        <taxon>Bacteria</taxon>
        <taxon>Pseudomonadati</taxon>
        <taxon>Pseudomonadota</taxon>
        <taxon>Alphaproteobacteria</taxon>
        <taxon>Sphingomonadales</taxon>
        <taxon>Sphingomonadaceae</taxon>
        <taxon>Sphingomonas</taxon>
    </lineage>
</organism>
<dbReference type="Pfam" id="PF13692">
    <property type="entry name" value="Glyco_trans_1_4"/>
    <property type="match status" value="1"/>
</dbReference>
<dbReference type="Pfam" id="PF13439">
    <property type="entry name" value="Glyco_transf_4"/>
    <property type="match status" value="1"/>
</dbReference>
<dbReference type="SUPFAM" id="SSF53756">
    <property type="entry name" value="UDP-Glycosyltransferase/glycogen phosphorylase"/>
    <property type="match status" value="1"/>
</dbReference>
<gene>
    <name evidence="2" type="ORF">DI544_06230</name>
</gene>
<evidence type="ECO:0000313" key="2">
    <source>
        <dbReference type="EMBL" id="PZQ61312.1"/>
    </source>
</evidence>
<keyword evidence="2" id="KW-0808">Transferase</keyword>
<dbReference type="EMBL" id="QFQI01000003">
    <property type="protein sequence ID" value="PZQ61312.1"/>
    <property type="molecule type" value="Genomic_DNA"/>
</dbReference>
<feature type="domain" description="Glycosyltransferase subfamily 4-like N-terminal" evidence="1">
    <location>
        <begin position="40"/>
        <end position="177"/>
    </location>
</feature>
<dbReference type="GO" id="GO:0016757">
    <property type="term" value="F:glycosyltransferase activity"/>
    <property type="evidence" value="ECO:0007669"/>
    <property type="project" value="TreeGrafter"/>
</dbReference>
<reference evidence="2 3" key="1">
    <citation type="submission" date="2017-08" db="EMBL/GenBank/DDBJ databases">
        <title>Infants hospitalized years apart are colonized by the same room-sourced microbial strains.</title>
        <authorList>
            <person name="Brooks B."/>
            <person name="Olm M.R."/>
            <person name="Firek B.A."/>
            <person name="Baker R."/>
            <person name="Thomas B.C."/>
            <person name="Morowitz M.J."/>
            <person name="Banfield J.F."/>
        </authorList>
    </citation>
    <scope>NUCLEOTIDE SEQUENCE [LARGE SCALE GENOMIC DNA]</scope>
    <source>
        <strain evidence="2">S2_005_001_R1_22</strain>
    </source>
</reference>
<proteinExistence type="predicted"/>
<dbReference type="InterPro" id="IPR028098">
    <property type="entry name" value="Glyco_trans_4-like_N"/>
</dbReference>
<name>A0A2W5P695_9SPHN</name>
<dbReference type="AlphaFoldDB" id="A0A2W5P695"/>
<sequence length="375" mass="38158">MSQPPLSLLHLFSAIGPADADGWSARASGLMAAFGDRARHTIVSAAGDAADLHAALPPGIRHEIMQNPPPLAGRASVARYEAIARSMRGFDLVLSYGGGAIDGAMARRAFRRGAPPVVHHENPSAAQAGGARLYHRLALGAAEALVVPTSAAARAAQTWWKQPAARVQVIGAGVDLSAYAHGPDAATVAGFRRNPREVVIGVVADLSGAADVAVLVRAAAGLSGRFRLVVVGDGPGRGDVERAALAMGIDDRLVLPGVIAPASRFLGGFDLLALPPRGGVAPVPDAMAAGLPIVALRDDAVTALVAEENRPHLSEHAGEVQLRDAMQALVGDAALRATIGAANRARAARDHDGAAMIARSAALYAVAAGRPGGLG</sequence>
<dbReference type="PANTHER" id="PTHR45947:SF3">
    <property type="entry name" value="SULFOQUINOVOSYL TRANSFERASE SQD2"/>
    <property type="match status" value="1"/>
</dbReference>
<dbReference type="Gene3D" id="3.40.50.2000">
    <property type="entry name" value="Glycogen Phosphorylase B"/>
    <property type="match status" value="2"/>
</dbReference>
<evidence type="ECO:0000259" key="1">
    <source>
        <dbReference type="Pfam" id="PF13439"/>
    </source>
</evidence>